<sequence length="326" mass="34900">MASDRLVILLSGNRHGFLDSRMLFSKLLVSAISLAPLVSAVPVGNVHGHRHHNQTAIKRDGGGFSDGVYDCSHFPEDQDGVVKLDYLGFGGWTGVQKNDGNYGTASTCEDNTYCSYACKPGMSKTQWPSDQPGSGQSVGGLLCKNGKLYKTQKGSNNLCEGGHGNAYVKNSLGSNVAICRTDYPGTENMNVPTNIDSGSQQPLSVVDEDNYYNWGNKKTSAQYYVNKSGRSAQDVCVWGNEGDDFGNWAPLNFGSGYTDGKIWLSMSKNPLNSKSNVDYKISIKADGGSLSHDCSYENGSFHGDGATDDGCTVSVTGGGAYFELHN</sequence>
<evidence type="ECO:0000313" key="3">
    <source>
        <dbReference type="Proteomes" id="UP000015464"/>
    </source>
</evidence>
<reference evidence="2 3" key="1">
    <citation type="journal article" date="2011" name="Science">
        <title>Comparative functional genomics of the fission yeasts.</title>
        <authorList>
            <person name="Rhind N."/>
            <person name="Chen Z."/>
            <person name="Yassour M."/>
            <person name="Thompson D.A."/>
            <person name="Haas B.J."/>
            <person name="Habib N."/>
            <person name="Wapinski I."/>
            <person name="Roy S."/>
            <person name="Lin M.F."/>
            <person name="Heiman D.I."/>
            <person name="Young S.K."/>
            <person name="Furuya K."/>
            <person name="Guo Y."/>
            <person name="Pidoux A."/>
            <person name="Chen H.M."/>
            <person name="Robbertse B."/>
            <person name="Goldberg J.M."/>
            <person name="Aoki K."/>
            <person name="Bayne E.H."/>
            <person name="Berlin A.M."/>
            <person name="Desjardins C.A."/>
            <person name="Dobbs E."/>
            <person name="Dukaj L."/>
            <person name="Fan L."/>
            <person name="FitzGerald M.G."/>
            <person name="French C."/>
            <person name="Gujja S."/>
            <person name="Hansen K."/>
            <person name="Keifenheim D."/>
            <person name="Levin J.Z."/>
            <person name="Mosher R.A."/>
            <person name="Mueller C.A."/>
            <person name="Pfiffner J."/>
            <person name="Priest M."/>
            <person name="Russ C."/>
            <person name="Smialowska A."/>
            <person name="Swoboda P."/>
            <person name="Sykes S.M."/>
            <person name="Vaughn M."/>
            <person name="Vengrova S."/>
            <person name="Yoder R."/>
            <person name="Zeng Q."/>
            <person name="Allshire R."/>
            <person name="Baulcombe D."/>
            <person name="Birren B.W."/>
            <person name="Brown W."/>
            <person name="Ekwall K."/>
            <person name="Kellis M."/>
            <person name="Leatherwood J."/>
            <person name="Levin H."/>
            <person name="Margalit H."/>
            <person name="Martienssen R."/>
            <person name="Nieduszynski C.A."/>
            <person name="Spatafora J.W."/>
            <person name="Friedman N."/>
            <person name="Dalgaard J.Z."/>
            <person name="Baumann P."/>
            <person name="Niki H."/>
            <person name="Regev A."/>
            <person name="Nusbaum C."/>
        </authorList>
    </citation>
    <scope>NUCLEOTIDE SEQUENCE [LARGE SCALE GENOMIC DNA]</scope>
    <source>
        <strain evidence="3">OY26 / ATCC MYA-4695 / CBS 11777 / NBRC 106824 / NRRL Y48691</strain>
    </source>
</reference>
<dbReference type="eggNOG" id="ENOG502QPVV">
    <property type="taxonomic scope" value="Eukaryota"/>
</dbReference>
<comment type="similarity">
    <text evidence="1">Belongs to the SUN family.</text>
</comment>
<dbReference type="OrthoDB" id="5339822at2759"/>
<dbReference type="EMBL" id="KE546988">
    <property type="protein sequence ID" value="EPY53748.1"/>
    <property type="molecule type" value="Genomic_DNA"/>
</dbReference>
<proteinExistence type="inferred from homology"/>
<dbReference type="InterPro" id="IPR005556">
    <property type="entry name" value="SUN"/>
</dbReference>
<dbReference type="GO" id="GO:0009277">
    <property type="term" value="C:fungal-type cell wall"/>
    <property type="evidence" value="ECO:0007669"/>
    <property type="project" value="TreeGrafter"/>
</dbReference>
<organism evidence="2 3">
    <name type="scientific">Schizosaccharomyces cryophilus (strain OY26 / ATCC MYA-4695 / CBS 11777 / NBRC 106824 / NRRL Y48691)</name>
    <name type="common">Fission yeast</name>
    <dbReference type="NCBI Taxonomy" id="653667"/>
    <lineage>
        <taxon>Eukaryota</taxon>
        <taxon>Fungi</taxon>
        <taxon>Dikarya</taxon>
        <taxon>Ascomycota</taxon>
        <taxon>Taphrinomycotina</taxon>
        <taxon>Schizosaccharomycetes</taxon>
        <taxon>Schizosaccharomycetales</taxon>
        <taxon>Schizosaccharomycetaceae</taxon>
        <taxon>Schizosaccharomyces</taxon>
    </lineage>
</organism>
<dbReference type="PANTHER" id="PTHR31316:SF1">
    <property type="entry name" value="SECRETED BETA-GLUCOSIDASE C2G2.17C-RELATED"/>
    <property type="match status" value="1"/>
</dbReference>
<accession>S9W186</accession>
<dbReference type="GO" id="GO:0009986">
    <property type="term" value="C:cell surface"/>
    <property type="evidence" value="ECO:0007669"/>
    <property type="project" value="TreeGrafter"/>
</dbReference>
<dbReference type="RefSeq" id="XP_013021133.1">
    <property type="nucleotide sequence ID" value="XM_013165679.1"/>
</dbReference>
<dbReference type="InterPro" id="IPR051526">
    <property type="entry name" value="Beta-Glucosidase_SUN"/>
</dbReference>
<dbReference type="STRING" id="653667.S9W186"/>
<dbReference type="GeneID" id="25037339"/>
<evidence type="ECO:0000313" key="2">
    <source>
        <dbReference type="EMBL" id="EPY53748.1"/>
    </source>
</evidence>
<dbReference type="PANTHER" id="PTHR31316">
    <property type="entry name" value="BETA-GLUCOSIDASE-LIKE PROTEIN NCA3, MITOCHONDRIAL-RELATED"/>
    <property type="match status" value="1"/>
</dbReference>
<keyword evidence="3" id="KW-1185">Reference proteome</keyword>
<dbReference type="OMA" id="CIWGTEG"/>
<evidence type="ECO:0000256" key="1">
    <source>
        <dbReference type="ARBA" id="ARBA00010579"/>
    </source>
</evidence>
<dbReference type="Proteomes" id="UP000015464">
    <property type="component" value="Unassembled WGS sequence"/>
</dbReference>
<dbReference type="Pfam" id="PF03856">
    <property type="entry name" value="SUN"/>
    <property type="match status" value="1"/>
</dbReference>
<dbReference type="AlphaFoldDB" id="S9W186"/>
<protein>
    <submittedName>
        <fullName evidence="2">Beta-glucosidase Psu2</fullName>
    </submittedName>
</protein>
<gene>
    <name evidence="2" type="ORF">SPOG_03018</name>
</gene>
<dbReference type="GO" id="GO:0031505">
    <property type="term" value="P:fungal-type cell wall organization"/>
    <property type="evidence" value="ECO:0007669"/>
    <property type="project" value="TreeGrafter"/>
</dbReference>
<name>S9W186_SCHCR</name>
<dbReference type="HOGENOM" id="CLU_033459_0_0_1"/>